<gene>
    <name evidence="1" type="ORF">BE221DRAFT_188482</name>
</gene>
<sequence>MAIERVMSKDWLSAGTGAALCAGFFVSRGENVGAAASIFCAATVMAVVVEDVLEDSENPWI</sequence>
<accession>A0A1Y5IM66</accession>
<organism evidence="1">
    <name type="scientific">Ostreococcus tauri</name>
    <name type="common">Marine green alga</name>
    <dbReference type="NCBI Taxonomy" id="70448"/>
    <lineage>
        <taxon>Eukaryota</taxon>
        <taxon>Viridiplantae</taxon>
        <taxon>Chlorophyta</taxon>
        <taxon>Mamiellophyceae</taxon>
        <taxon>Mamiellales</taxon>
        <taxon>Bathycoccaceae</taxon>
        <taxon>Ostreococcus</taxon>
    </lineage>
</organism>
<reference evidence="1" key="1">
    <citation type="submission" date="2017-04" db="EMBL/GenBank/DDBJ databases">
        <title>Population genomics of picophytoplankton unveils novel chromosome hypervariability.</title>
        <authorList>
            <consortium name="DOE Joint Genome Institute"/>
            <person name="Blanc-Mathieu R."/>
            <person name="Krasovec M."/>
            <person name="Hebrard M."/>
            <person name="Yau S."/>
            <person name="Desgranges E."/>
            <person name="Martin J."/>
            <person name="Schackwitz W."/>
            <person name="Kuo A."/>
            <person name="Salin G."/>
            <person name="Donnadieu C."/>
            <person name="Desdevises Y."/>
            <person name="Sanchez-Ferandin S."/>
            <person name="Moreau H."/>
            <person name="Rivals E."/>
            <person name="Grigoriev I.V."/>
            <person name="Grimsley N."/>
            <person name="Eyre-Walker A."/>
            <person name="Piganeau G."/>
        </authorList>
    </citation>
    <scope>NUCLEOTIDE SEQUENCE [LARGE SCALE GENOMIC DNA]</scope>
    <source>
        <strain evidence="1">RCC 1115</strain>
    </source>
</reference>
<name>A0A1Y5IM66_OSTTA</name>
<protein>
    <submittedName>
        <fullName evidence="1">Uncharacterized protein</fullName>
    </submittedName>
</protein>
<dbReference type="KEGG" id="ota:OT_ostta04g00360"/>
<evidence type="ECO:0000313" key="1">
    <source>
        <dbReference type="EMBL" id="OUS49233.1"/>
    </source>
</evidence>
<dbReference type="Proteomes" id="UP000195557">
    <property type="component" value="Unassembled WGS sequence"/>
</dbReference>
<dbReference type="AlphaFoldDB" id="A0A1Y5IM66"/>
<dbReference type="OrthoDB" id="511048at2759"/>
<dbReference type="EMBL" id="KZ155771">
    <property type="protein sequence ID" value="OUS49233.1"/>
    <property type="molecule type" value="Genomic_DNA"/>
</dbReference>
<dbReference type="RefSeq" id="XP_003078558.2">
    <property type="nucleotide sequence ID" value="XM_003078510.2"/>
</dbReference>
<proteinExistence type="predicted"/>
<dbReference type="OMA" id="KMASYDW"/>